<dbReference type="SUPFAM" id="SSF103107">
    <property type="entry name" value="Hypothetical protein c14orf129, hspc210"/>
    <property type="match status" value="1"/>
</dbReference>
<proteinExistence type="predicted"/>
<dbReference type="HOGENOM" id="CLU_155989_0_0_1"/>
<dbReference type="AlphaFoldDB" id="A0A0C2XIC9"/>
<protein>
    <recommendedName>
        <fullName evidence="1">GSKIP domain-containing protein</fullName>
    </recommendedName>
</protein>
<sequence length="110" mass="12199">MAATPQNFYKIELSRALKENAFGLKGYQLLSPAALSDSYSACARVELLEGLTVFLRLTHCGYEITCDPDAKDASQSPQMEISEGLDELLRALSPGYSTLYSERLISKLRF</sequence>
<evidence type="ECO:0000313" key="3">
    <source>
        <dbReference type="Proteomes" id="UP000054097"/>
    </source>
</evidence>
<feature type="domain" description="GSKIP" evidence="1">
    <location>
        <begin position="10"/>
        <end position="109"/>
    </location>
</feature>
<dbReference type="Pfam" id="PF05303">
    <property type="entry name" value="GSKIP_dom"/>
    <property type="match status" value="1"/>
</dbReference>
<accession>A0A0C2XIC9</accession>
<dbReference type="EMBL" id="KN824291">
    <property type="protein sequence ID" value="KIM28842.1"/>
    <property type="molecule type" value="Genomic_DNA"/>
</dbReference>
<organism evidence="2 3">
    <name type="scientific">Serendipita vermifera MAFF 305830</name>
    <dbReference type="NCBI Taxonomy" id="933852"/>
    <lineage>
        <taxon>Eukaryota</taxon>
        <taxon>Fungi</taxon>
        <taxon>Dikarya</taxon>
        <taxon>Basidiomycota</taxon>
        <taxon>Agaricomycotina</taxon>
        <taxon>Agaricomycetes</taxon>
        <taxon>Sebacinales</taxon>
        <taxon>Serendipitaceae</taxon>
        <taxon>Serendipita</taxon>
    </lineage>
</organism>
<dbReference type="InterPro" id="IPR007967">
    <property type="entry name" value="GSKIP_dom"/>
</dbReference>
<name>A0A0C2XIC9_SERVB</name>
<dbReference type="OrthoDB" id="5804279at2759"/>
<reference evidence="3" key="2">
    <citation type="submission" date="2015-01" db="EMBL/GenBank/DDBJ databases">
        <title>Evolutionary Origins and Diversification of the Mycorrhizal Mutualists.</title>
        <authorList>
            <consortium name="DOE Joint Genome Institute"/>
            <consortium name="Mycorrhizal Genomics Consortium"/>
            <person name="Kohler A."/>
            <person name="Kuo A."/>
            <person name="Nagy L.G."/>
            <person name="Floudas D."/>
            <person name="Copeland A."/>
            <person name="Barry K.W."/>
            <person name="Cichocki N."/>
            <person name="Veneault-Fourrey C."/>
            <person name="LaButti K."/>
            <person name="Lindquist E.A."/>
            <person name="Lipzen A."/>
            <person name="Lundell T."/>
            <person name="Morin E."/>
            <person name="Murat C."/>
            <person name="Riley R."/>
            <person name="Ohm R."/>
            <person name="Sun H."/>
            <person name="Tunlid A."/>
            <person name="Henrissat B."/>
            <person name="Grigoriev I.V."/>
            <person name="Hibbett D.S."/>
            <person name="Martin F."/>
        </authorList>
    </citation>
    <scope>NUCLEOTIDE SEQUENCE [LARGE SCALE GENOMIC DNA]</scope>
    <source>
        <strain evidence="3">MAFF 305830</strain>
    </source>
</reference>
<keyword evidence="3" id="KW-1185">Reference proteome</keyword>
<evidence type="ECO:0000259" key="1">
    <source>
        <dbReference type="Pfam" id="PF05303"/>
    </source>
</evidence>
<evidence type="ECO:0000313" key="2">
    <source>
        <dbReference type="EMBL" id="KIM28842.1"/>
    </source>
</evidence>
<reference evidence="2 3" key="1">
    <citation type="submission" date="2014-04" db="EMBL/GenBank/DDBJ databases">
        <authorList>
            <consortium name="DOE Joint Genome Institute"/>
            <person name="Kuo A."/>
            <person name="Zuccaro A."/>
            <person name="Kohler A."/>
            <person name="Nagy L.G."/>
            <person name="Floudas D."/>
            <person name="Copeland A."/>
            <person name="Barry K.W."/>
            <person name="Cichocki N."/>
            <person name="Veneault-Fourrey C."/>
            <person name="LaButti K."/>
            <person name="Lindquist E.A."/>
            <person name="Lipzen A."/>
            <person name="Lundell T."/>
            <person name="Morin E."/>
            <person name="Murat C."/>
            <person name="Sun H."/>
            <person name="Tunlid A."/>
            <person name="Henrissat B."/>
            <person name="Grigoriev I.V."/>
            <person name="Hibbett D.S."/>
            <person name="Martin F."/>
            <person name="Nordberg H.P."/>
            <person name="Cantor M.N."/>
            <person name="Hua S.X."/>
        </authorList>
    </citation>
    <scope>NUCLEOTIDE SEQUENCE [LARGE SCALE GENOMIC DNA]</scope>
    <source>
        <strain evidence="2 3">MAFF 305830</strain>
    </source>
</reference>
<gene>
    <name evidence="2" type="ORF">M408DRAFT_134088</name>
</gene>
<dbReference type="InterPro" id="IPR023231">
    <property type="entry name" value="GSKIP_dom_sf"/>
</dbReference>
<dbReference type="Gene3D" id="3.30.2280.10">
    <property type="entry name" value="Hypothetical protein (hspc210)"/>
    <property type="match status" value="1"/>
</dbReference>
<dbReference type="Proteomes" id="UP000054097">
    <property type="component" value="Unassembled WGS sequence"/>
</dbReference>